<comment type="caution">
    <text evidence="1">The sequence shown here is derived from an EMBL/GenBank/DDBJ whole genome shotgun (WGS) entry which is preliminary data.</text>
</comment>
<dbReference type="Proteomes" id="UP000761264">
    <property type="component" value="Unassembled WGS sequence"/>
</dbReference>
<evidence type="ECO:0000313" key="2">
    <source>
        <dbReference type="Proteomes" id="UP000761264"/>
    </source>
</evidence>
<dbReference type="RefSeq" id="WP_167221679.1">
    <property type="nucleotide sequence ID" value="NZ_JAAQPH010000002.1"/>
</dbReference>
<gene>
    <name evidence="1" type="ORF">HBA54_04230</name>
</gene>
<evidence type="ECO:0000313" key="1">
    <source>
        <dbReference type="EMBL" id="NIA67790.1"/>
    </source>
</evidence>
<dbReference type="EMBL" id="JAAQPH010000002">
    <property type="protein sequence ID" value="NIA67790.1"/>
    <property type="molecule type" value="Genomic_DNA"/>
</dbReference>
<accession>A0A967EX55</accession>
<sequence>MAVPRIFFALPLKIHQRCIYDNHQQRGGMARRKGRKGLKMTTKIPVLDDNTTDASVIGYAETPAQAARVFNAQRSQTPLDANDFSQRMADEVEVSHDPDINTWEEVEAVAKLGAWEPQL</sequence>
<protein>
    <submittedName>
        <fullName evidence="1">Uncharacterized protein</fullName>
    </submittedName>
</protein>
<keyword evidence="2" id="KW-1185">Reference proteome</keyword>
<reference evidence="1" key="1">
    <citation type="submission" date="2020-03" db="EMBL/GenBank/DDBJ databases">
        <title>Genome of Pelagibius litoralis DSM 21314T.</title>
        <authorList>
            <person name="Wang G."/>
        </authorList>
    </citation>
    <scope>NUCLEOTIDE SEQUENCE</scope>
    <source>
        <strain evidence="1">DSM 21314</strain>
    </source>
</reference>
<proteinExistence type="predicted"/>
<dbReference type="AlphaFoldDB" id="A0A967EX55"/>
<name>A0A967EX55_9PROT</name>
<organism evidence="1 2">
    <name type="scientific">Pelagibius litoralis</name>
    <dbReference type="NCBI Taxonomy" id="374515"/>
    <lineage>
        <taxon>Bacteria</taxon>
        <taxon>Pseudomonadati</taxon>
        <taxon>Pseudomonadota</taxon>
        <taxon>Alphaproteobacteria</taxon>
        <taxon>Rhodospirillales</taxon>
        <taxon>Rhodovibrionaceae</taxon>
        <taxon>Pelagibius</taxon>
    </lineage>
</organism>